<evidence type="ECO:0000313" key="4">
    <source>
        <dbReference type="Proteomes" id="UP000431533"/>
    </source>
</evidence>
<feature type="chain" id="PRO_5044889207" evidence="1">
    <location>
        <begin position="28"/>
        <end position="464"/>
    </location>
</feature>
<dbReference type="PANTHER" id="PTHR12203">
    <property type="entry name" value="KDEL LYS-ASP-GLU-LEU CONTAINING - RELATED"/>
    <property type="match status" value="1"/>
</dbReference>
<proteinExistence type="predicted"/>
<comment type="caution">
    <text evidence="3">The sequence shown here is derived from an EMBL/GenBank/DDBJ whole genome shotgun (WGS) entry which is preliminary data.</text>
</comment>
<sequence length="464" mass="53044">MAFVRRRNVHLVLFCVVLLMVWQFSCTICGTTNSINVLGSFSRYPSKETTESLFLNEQQCRATFPGLTKEIDDTVARGPFILDKKPDDYQGLVQARIKDGKVRCAGPREERASLTSEEILALRRHFKVARMGTNASQERQSVLYQIHRALVTSPTPLPDTVFAFSIIDYPRQDAWSFSRSNDPNIKGNYWVMPHFSFWSWPKPFLGTMDQALDGISTIEHRIPWEKKIDKAIWRGTAWFNSVGNTALRPNLLAATKDQDWADVEDLRWETNGIKAKNSIGIEDFCKYKYIIYTEGVTYSGRLPFHQACRSIILTPPPSYMMHTTHQLRPLFSSTLPFSPSYNSQTAPPPHNPRWPDSYSPSTANIIFVEPDWSDLHQTIEWLRAHPEFAEGIANRQRESTVDKGMLSPAAEVCYWRSLVRGWNSVVKIDEGAWGKWEREGGTNGEGMRFESFALTGETTWESVQ</sequence>
<name>A0A8H8TZX1_9HELO</name>
<gene>
    <name evidence="3" type="ORF">LHYA1_G003245</name>
</gene>
<organism evidence="3 4">
    <name type="scientific">Lachnellula hyalina</name>
    <dbReference type="NCBI Taxonomy" id="1316788"/>
    <lineage>
        <taxon>Eukaryota</taxon>
        <taxon>Fungi</taxon>
        <taxon>Dikarya</taxon>
        <taxon>Ascomycota</taxon>
        <taxon>Pezizomycotina</taxon>
        <taxon>Leotiomycetes</taxon>
        <taxon>Helotiales</taxon>
        <taxon>Lachnaceae</taxon>
        <taxon>Lachnellula</taxon>
    </lineage>
</organism>
<dbReference type="GeneID" id="41983443"/>
<dbReference type="PANTHER" id="PTHR12203:SF63">
    <property type="entry name" value="GLYCOSYL TRANSFERASE CAP10 DOMAIN-CONTAINING PROTEIN"/>
    <property type="match status" value="1"/>
</dbReference>
<keyword evidence="4" id="KW-1185">Reference proteome</keyword>
<reference evidence="3 4" key="1">
    <citation type="submission" date="2018-05" db="EMBL/GenBank/DDBJ databases">
        <title>Genome sequencing and assembly of the regulated plant pathogen Lachnellula willkommii and related sister species for the development of diagnostic species identification markers.</title>
        <authorList>
            <person name="Giroux E."/>
            <person name="Bilodeau G."/>
        </authorList>
    </citation>
    <scope>NUCLEOTIDE SEQUENCE [LARGE SCALE GENOMIC DNA]</scope>
    <source>
        <strain evidence="3 4">CBS 185.66</strain>
    </source>
</reference>
<keyword evidence="3" id="KW-0808">Transferase</keyword>
<feature type="signal peptide" evidence="1">
    <location>
        <begin position="1"/>
        <end position="27"/>
    </location>
</feature>
<dbReference type="AlphaFoldDB" id="A0A8H8TZX1"/>
<dbReference type="InterPro" id="IPR051091">
    <property type="entry name" value="O-Glucosyltr/Glycosyltrsf_90"/>
</dbReference>
<evidence type="ECO:0000256" key="1">
    <source>
        <dbReference type="SAM" id="SignalP"/>
    </source>
</evidence>
<dbReference type="InterPro" id="IPR006598">
    <property type="entry name" value="CAP10"/>
</dbReference>
<dbReference type="Proteomes" id="UP000431533">
    <property type="component" value="Unassembled WGS sequence"/>
</dbReference>
<evidence type="ECO:0000259" key="2">
    <source>
        <dbReference type="SMART" id="SM00672"/>
    </source>
</evidence>
<dbReference type="OrthoDB" id="202415at2759"/>
<accession>A0A8H8TZX1</accession>
<dbReference type="Pfam" id="PF05686">
    <property type="entry name" value="Glyco_transf_90"/>
    <property type="match status" value="1"/>
</dbReference>
<dbReference type="EMBL" id="QGMH01000034">
    <property type="protein sequence ID" value="TVY28287.1"/>
    <property type="molecule type" value="Genomic_DNA"/>
</dbReference>
<dbReference type="GO" id="GO:0016740">
    <property type="term" value="F:transferase activity"/>
    <property type="evidence" value="ECO:0007669"/>
    <property type="project" value="UniProtKB-KW"/>
</dbReference>
<keyword evidence="1" id="KW-0732">Signal</keyword>
<evidence type="ECO:0000313" key="3">
    <source>
        <dbReference type="EMBL" id="TVY28287.1"/>
    </source>
</evidence>
<dbReference type="RefSeq" id="XP_031007075.1">
    <property type="nucleotide sequence ID" value="XM_031148219.1"/>
</dbReference>
<protein>
    <submittedName>
        <fullName evidence="3">O-glucosyltransferase rumi-like protein</fullName>
    </submittedName>
</protein>
<feature type="domain" description="Glycosyl transferase CAP10" evidence="2">
    <location>
        <begin position="156"/>
        <end position="422"/>
    </location>
</feature>
<dbReference type="SMART" id="SM00672">
    <property type="entry name" value="CAP10"/>
    <property type="match status" value="1"/>
</dbReference>